<dbReference type="GO" id="GO:0031419">
    <property type="term" value="F:cobalamin binding"/>
    <property type="evidence" value="ECO:0007669"/>
    <property type="project" value="UniProtKB-KW"/>
</dbReference>
<dbReference type="GO" id="GO:0019678">
    <property type="term" value="P:propionate metabolic process, methylmalonyl pathway"/>
    <property type="evidence" value="ECO:0007669"/>
    <property type="project" value="TreeGrafter"/>
</dbReference>
<dbReference type="EC" id="5.4.99.2" evidence="3"/>
<evidence type="ECO:0000313" key="4">
    <source>
        <dbReference type="Proteomes" id="UP000030848"/>
    </source>
</evidence>
<accession>A0A837D8H4</accession>
<dbReference type="Gene3D" id="3.20.20.240">
    <property type="entry name" value="Methylmalonyl-CoA mutase"/>
    <property type="match status" value="1"/>
</dbReference>
<comment type="caution">
    <text evidence="3">The sequence shown here is derived from an EMBL/GenBank/DDBJ whole genome shotgun (WGS) entry which is preliminary data.</text>
</comment>
<dbReference type="Gene3D" id="3.40.50.280">
    <property type="entry name" value="Cobalamin-binding domain"/>
    <property type="match status" value="1"/>
</dbReference>
<dbReference type="PANTHER" id="PTHR48101:SF4">
    <property type="entry name" value="METHYLMALONYL-COA MUTASE, MITOCHONDRIAL"/>
    <property type="match status" value="1"/>
</dbReference>
<dbReference type="InterPro" id="IPR024067">
    <property type="entry name" value="Me-malonyl-CoA_mutase_sm_su_N"/>
</dbReference>
<name>A0A837D8H4_9PSEU</name>
<feature type="domain" description="Methylmalonyl-CoA mutase alpha/beta chain catalytic" evidence="2">
    <location>
        <begin position="141"/>
        <end position="462"/>
    </location>
</feature>
<dbReference type="EMBL" id="JRZE01000004">
    <property type="protein sequence ID" value="KHF43850.1"/>
    <property type="molecule type" value="Genomic_DNA"/>
</dbReference>
<gene>
    <name evidence="3" type="ORF">MINT15_21550</name>
</gene>
<keyword evidence="3" id="KW-0413">Isomerase</keyword>
<protein>
    <submittedName>
        <fullName evidence="3">Methylmalonyl-CoA mutase</fullName>
        <ecNumber evidence="3">5.4.99.2</ecNumber>
    </submittedName>
</protein>
<comment type="subunit">
    <text evidence="1">Heterodimer of an alpha and a beta chain.</text>
</comment>
<reference evidence="3 4" key="1">
    <citation type="submission" date="2014-10" db="EMBL/GenBank/DDBJ databases">
        <title>Genome sequence of Micropolyspora internatus JCM3315.</title>
        <authorList>
            <person name="Shin S.-K."/>
            <person name="Yi H."/>
        </authorList>
    </citation>
    <scope>NUCLEOTIDE SEQUENCE [LARGE SCALE GENOMIC DNA]</scope>
    <source>
        <strain evidence="3 4">JCM 3315</strain>
    </source>
</reference>
<dbReference type="AlphaFoldDB" id="A0A837D8H4"/>
<dbReference type="Pfam" id="PF01642">
    <property type="entry name" value="MM_CoA_mutase"/>
    <property type="match status" value="1"/>
</dbReference>
<sequence length="625" mass="65689">MADMSNGAEVGAELALAAEFDAPSRRDWERLVEKVLDRVGGDWDRLVTTTYDGIEIQPLYTVDDPVPPAGLPGLPPFVRGARPDGHVLTGWDVRARYDVGENFDESAAAALNEAVLTDLDGGVTSLWLRVGDGEDGAVPVSSLDAVLQEVRLDLAPIVLDAGEEYERAAQALLALCSEHGVPDTEVAGNLGADPIGVHARTGRAQDVSAAAAFTAKVAERYPKLSTLVADGLPYHEAGGSDAQELGAVLATAVAYLRAATEAGLDVATAAARIEFRLAATTDQFNTIAKLRAARRAWARVLEVCGAPGIAMRQHAVTSPAMLTRRDPEVNLLRTTVACFAAGVGGADAVTVLPFDHAIGLPDKFSRRLARNTQAILLEESKLANVIDPAGGSWYVENLTDALAHAAWDEFTAIEKAGGIEAELASGALADRLADTWRRRSRRIATRRDPITGVSEFPLLDENTVERTPRPAGQGGGLPRVRYAQDYERLRDRSDAHLAEHGSRPKVFLATLGPLAQHTARATFAANLFQAGGIEPVNPGLADPSVEDLVAAFRDSGTPVACLCGSDVAYGESAEAVAAALRSAGATTVLLAGKPADIDGVTGYVHTGCDALAVLSDTLDTLGVAQ</sequence>
<dbReference type="PANTHER" id="PTHR48101">
    <property type="entry name" value="METHYLMALONYL-COA MUTASE, MITOCHONDRIAL-RELATED"/>
    <property type="match status" value="1"/>
</dbReference>
<dbReference type="GO" id="GO:0004494">
    <property type="term" value="F:methylmalonyl-CoA mutase activity"/>
    <property type="evidence" value="ECO:0007669"/>
    <property type="project" value="UniProtKB-EC"/>
</dbReference>
<evidence type="ECO:0000259" key="2">
    <source>
        <dbReference type="Pfam" id="PF01642"/>
    </source>
</evidence>
<dbReference type="InterPro" id="IPR006099">
    <property type="entry name" value="MeMalonylCoA_mutase_a/b_cat"/>
</dbReference>
<organism evidence="3 4">
    <name type="scientific">Saccharomonospora viridis</name>
    <dbReference type="NCBI Taxonomy" id="1852"/>
    <lineage>
        <taxon>Bacteria</taxon>
        <taxon>Bacillati</taxon>
        <taxon>Actinomycetota</taxon>
        <taxon>Actinomycetes</taxon>
        <taxon>Pseudonocardiales</taxon>
        <taxon>Pseudonocardiaceae</taxon>
        <taxon>Saccharomonospora</taxon>
    </lineage>
</organism>
<evidence type="ECO:0000313" key="3">
    <source>
        <dbReference type="EMBL" id="KHF43850.1"/>
    </source>
</evidence>
<dbReference type="Gene3D" id="1.10.196.20">
    <property type="match status" value="1"/>
</dbReference>
<dbReference type="GO" id="GO:0005737">
    <property type="term" value="C:cytoplasm"/>
    <property type="evidence" value="ECO:0007669"/>
    <property type="project" value="TreeGrafter"/>
</dbReference>
<dbReference type="CDD" id="cd03677">
    <property type="entry name" value="MM_CoA_mutase_beta"/>
    <property type="match status" value="1"/>
</dbReference>
<dbReference type="SUPFAM" id="SSF51703">
    <property type="entry name" value="Cobalamin (vitamin B12)-dependent enzymes"/>
    <property type="match status" value="1"/>
</dbReference>
<evidence type="ECO:0000256" key="1">
    <source>
        <dbReference type="ARBA" id="ARBA00011870"/>
    </source>
</evidence>
<dbReference type="Proteomes" id="UP000030848">
    <property type="component" value="Unassembled WGS sequence"/>
</dbReference>
<dbReference type="InterPro" id="IPR016176">
    <property type="entry name" value="Cbl-dep_enz_cat"/>
</dbReference>
<proteinExistence type="predicted"/>